<accession>A0A813I8U3</accession>
<evidence type="ECO:0000313" key="2">
    <source>
        <dbReference type="Proteomes" id="UP000626109"/>
    </source>
</evidence>
<dbReference type="EMBL" id="CAJNNW010004764">
    <property type="protein sequence ID" value="CAE8646730.1"/>
    <property type="molecule type" value="Genomic_DNA"/>
</dbReference>
<reference evidence="1" key="1">
    <citation type="submission" date="2021-02" db="EMBL/GenBank/DDBJ databases">
        <authorList>
            <person name="Dougan E. K."/>
            <person name="Rhodes N."/>
            <person name="Thang M."/>
            <person name="Chan C."/>
        </authorList>
    </citation>
    <scope>NUCLEOTIDE SEQUENCE</scope>
</reference>
<organism evidence="1 2">
    <name type="scientific">Polarella glacialis</name>
    <name type="common">Dinoflagellate</name>
    <dbReference type="NCBI Taxonomy" id="89957"/>
    <lineage>
        <taxon>Eukaryota</taxon>
        <taxon>Sar</taxon>
        <taxon>Alveolata</taxon>
        <taxon>Dinophyceae</taxon>
        <taxon>Suessiales</taxon>
        <taxon>Suessiaceae</taxon>
        <taxon>Polarella</taxon>
    </lineage>
</organism>
<name>A0A813I8U3_POLGL</name>
<sequence length="203" mass="21986">MGIGGSLVECPDNWQLDPSLPGVQALGRLFFTGSNGRQWDAEVSVLLALAHERAPPGGHGEAMVDLQWWRDNVAATDEDAATLAFDILATDPAGRQLNLYEVLSCGAVLSPHLRPEAKVAVMCGLWSGREDGRLTVSAAACFLSSLLQGFHRLGVLVPSPPPSDDVENDVCRLLWVLRKQQPNRNDAMAFEELLLISQLDCSI</sequence>
<protein>
    <submittedName>
        <fullName evidence="1">Uncharacterized protein</fullName>
    </submittedName>
</protein>
<comment type="caution">
    <text evidence="1">The sequence shown here is derived from an EMBL/GenBank/DDBJ whole genome shotgun (WGS) entry which is preliminary data.</text>
</comment>
<feature type="non-terminal residue" evidence="1">
    <location>
        <position position="1"/>
    </location>
</feature>
<dbReference type="Proteomes" id="UP000626109">
    <property type="component" value="Unassembled WGS sequence"/>
</dbReference>
<evidence type="ECO:0000313" key="1">
    <source>
        <dbReference type="EMBL" id="CAE8646730.1"/>
    </source>
</evidence>
<proteinExistence type="predicted"/>
<gene>
    <name evidence="1" type="ORF">PGLA2088_LOCUS5061</name>
</gene>
<dbReference type="AlphaFoldDB" id="A0A813I8U3"/>